<dbReference type="GO" id="GO:0000976">
    <property type="term" value="F:transcription cis-regulatory region binding"/>
    <property type="evidence" value="ECO:0007669"/>
    <property type="project" value="TreeGrafter"/>
</dbReference>
<evidence type="ECO:0000313" key="7">
    <source>
        <dbReference type="Proteomes" id="UP000244081"/>
    </source>
</evidence>
<name>A0A2T5V1P9_9HYPH</name>
<dbReference type="Pfam" id="PF14246">
    <property type="entry name" value="TetR_C_7"/>
    <property type="match status" value="1"/>
</dbReference>
<evidence type="ECO:0000256" key="3">
    <source>
        <dbReference type="ARBA" id="ARBA00023163"/>
    </source>
</evidence>
<evidence type="ECO:0000256" key="1">
    <source>
        <dbReference type="ARBA" id="ARBA00023015"/>
    </source>
</evidence>
<keyword evidence="2 4" id="KW-0238">DNA-binding</keyword>
<dbReference type="RefSeq" id="WP_170122193.1">
    <property type="nucleotide sequence ID" value="NZ_QAYG01000010.1"/>
</dbReference>
<dbReference type="EMBL" id="QAYG01000010">
    <property type="protein sequence ID" value="PTW57683.1"/>
    <property type="molecule type" value="Genomic_DNA"/>
</dbReference>
<accession>A0A2T5V1P9</accession>
<dbReference type="SUPFAM" id="SSF46689">
    <property type="entry name" value="Homeodomain-like"/>
    <property type="match status" value="1"/>
</dbReference>
<protein>
    <submittedName>
        <fullName evidence="6">TetR family transcriptional regulator</fullName>
    </submittedName>
</protein>
<dbReference type="InterPro" id="IPR009057">
    <property type="entry name" value="Homeodomain-like_sf"/>
</dbReference>
<organism evidence="6 7">
    <name type="scientific">Breoghania corrubedonensis</name>
    <dbReference type="NCBI Taxonomy" id="665038"/>
    <lineage>
        <taxon>Bacteria</taxon>
        <taxon>Pseudomonadati</taxon>
        <taxon>Pseudomonadota</taxon>
        <taxon>Alphaproteobacteria</taxon>
        <taxon>Hyphomicrobiales</taxon>
        <taxon>Stappiaceae</taxon>
        <taxon>Breoghania</taxon>
    </lineage>
</organism>
<reference evidence="6 7" key="1">
    <citation type="submission" date="2018-04" db="EMBL/GenBank/DDBJ databases">
        <title>Genomic Encyclopedia of Archaeal and Bacterial Type Strains, Phase II (KMG-II): from individual species to whole genera.</title>
        <authorList>
            <person name="Goeker M."/>
        </authorList>
    </citation>
    <scope>NUCLEOTIDE SEQUENCE [LARGE SCALE GENOMIC DNA]</scope>
    <source>
        <strain evidence="6 7">DSM 23382</strain>
    </source>
</reference>
<evidence type="ECO:0000259" key="5">
    <source>
        <dbReference type="PROSITE" id="PS50977"/>
    </source>
</evidence>
<feature type="DNA-binding region" description="H-T-H motif" evidence="4">
    <location>
        <begin position="29"/>
        <end position="48"/>
    </location>
</feature>
<dbReference type="InterPro" id="IPR050109">
    <property type="entry name" value="HTH-type_TetR-like_transc_reg"/>
</dbReference>
<dbReference type="AlphaFoldDB" id="A0A2T5V1P9"/>
<comment type="caution">
    <text evidence="6">The sequence shown here is derived from an EMBL/GenBank/DDBJ whole genome shotgun (WGS) entry which is preliminary data.</text>
</comment>
<evidence type="ECO:0000313" key="6">
    <source>
        <dbReference type="EMBL" id="PTW57683.1"/>
    </source>
</evidence>
<keyword evidence="3" id="KW-0804">Transcription</keyword>
<dbReference type="Proteomes" id="UP000244081">
    <property type="component" value="Unassembled WGS sequence"/>
</dbReference>
<proteinExistence type="predicted"/>
<dbReference type="InterPro" id="IPR039536">
    <property type="entry name" value="TetR_C_Proteobacteria"/>
</dbReference>
<gene>
    <name evidence="6" type="ORF">C8N35_110162</name>
</gene>
<dbReference type="PROSITE" id="PS50977">
    <property type="entry name" value="HTH_TETR_2"/>
    <property type="match status" value="1"/>
</dbReference>
<dbReference type="Gene3D" id="1.10.10.60">
    <property type="entry name" value="Homeodomain-like"/>
    <property type="match status" value="1"/>
</dbReference>
<dbReference type="Pfam" id="PF00440">
    <property type="entry name" value="TetR_N"/>
    <property type="match status" value="1"/>
</dbReference>
<keyword evidence="7" id="KW-1185">Reference proteome</keyword>
<evidence type="ECO:0000256" key="4">
    <source>
        <dbReference type="PROSITE-ProRule" id="PRU00335"/>
    </source>
</evidence>
<feature type="domain" description="HTH tetR-type" evidence="5">
    <location>
        <begin position="6"/>
        <end position="66"/>
    </location>
</feature>
<keyword evidence="1" id="KW-0805">Transcription regulation</keyword>
<evidence type="ECO:0000256" key="2">
    <source>
        <dbReference type="ARBA" id="ARBA00023125"/>
    </source>
</evidence>
<dbReference type="GO" id="GO:0003700">
    <property type="term" value="F:DNA-binding transcription factor activity"/>
    <property type="evidence" value="ECO:0007669"/>
    <property type="project" value="TreeGrafter"/>
</dbReference>
<dbReference type="PRINTS" id="PR00455">
    <property type="entry name" value="HTHTETR"/>
</dbReference>
<dbReference type="FunFam" id="1.10.10.60:FF:000141">
    <property type="entry name" value="TetR family transcriptional regulator"/>
    <property type="match status" value="1"/>
</dbReference>
<dbReference type="InterPro" id="IPR001647">
    <property type="entry name" value="HTH_TetR"/>
</dbReference>
<dbReference type="Gene3D" id="1.10.357.10">
    <property type="entry name" value="Tetracycline Repressor, domain 2"/>
    <property type="match status" value="1"/>
</dbReference>
<dbReference type="PANTHER" id="PTHR30055">
    <property type="entry name" value="HTH-TYPE TRANSCRIPTIONAL REGULATOR RUTR"/>
    <property type="match status" value="1"/>
</dbReference>
<dbReference type="PANTHER" id="PTHR30055:SF119">
    <property type="entry name" value="NALC"/>
    <property type="match status" value="1"/>
</dbReference>
<sequence>MRTKTDAKRQEILAAAAEIFEEVGYQRASMSAISARLGGSKATLYGYFKSKEALFATVMTEALEEKGGQMMALLDEEGDVDTTLRGFGERYVAFMTTPELLSSIRIAVGEGVNSALGAELYELGPRRAWVEVADYLSRLMDRGILILAPPLRASYHLKGLLEAGILEPILFGRDPVIDPAEAADAAVDVFLRAYRAGP</sequence>